<feature type="region of interest" description="Disordered" evidence="1">
    <location>
        <begin position="21"/>
        <end position="64"/>
    </location>
</feature>
<evidence type="ECO:0000313" key="3">
    <source>
        <dbReference type="EMBL" id="PCC50771.1"/>
    </source>
</evidence>
<dbReference type="AlphaFoldDB" id="A0A2A3ZH35"/>
<feature type="signal peptide" evidence="2">
    <location>
        <begin position="1"/>
        <end position="17"/>
    </location>
</feature>
<evidence type="ECO:0000313" key="4">
    <source>
        <dbReference type="Proteomes" id="UP000217720"/>
    </source>
</evidence>
<feature type="chain" id="PRO_5039642211" description="Lipoprotein" evidence="2">
    <location>
        <begin position="18"/>
        <end position="209"/>
    </location>
</feature>
<feature type="compositionally biased region" description="Low complexity" evidence="1">
    <location>
        <begin position="26"/>
        <end position="54"/>
    </location>
</feature>
<organism evidence="3 4">
    <name type="scientific">Brevibacterium aurantiacum</name>
    <dbReference type="NCBI Taxonomy" id="273384"/>
    <lineage>
        <taxon>Bacteria</taxon>
        <taxon>Bacillati</taxon>
        <taxon>Actinomycetota</taxon>
        <taxon>Actinomycetes</taxon>
        <taxon>Micrococcales</taxon>
        <taxon>Brevibacteriaceae</taxon>
        <taxon>Brevibacterium</taxon>
    </lineage>
</organism>
<evidence type="ECO:0000256" key="1">
    <source>
        <dbReference type="SAM" id="MobiDB-lite"/>
    </source>
</evidence>
<reference evidence="3 4" key="1">
    <citation type="journal article" date="2017" name="Elife">
        <title>Extensive horizontal gene transfer in cheese-associated bacteria.</title>
        <authorList>
            <person name="Bonham K.S."/>
            <person name="Wolfe B.E."/>
            <person name="Dutton R.J."/>
        </authorList>
    </citation>
    <scope>NUCLEOTIDE SEQUENCE [LARGE SCALE GENOMIC DNA]</scope>
    <source>
        <strain evidence="3 4">900_6</strain>
    </source>
</reference>
<keyword evidence="2" id="KW-0732">Signal</keyword>
<proteinExistence type="predicted"/>
<dbReference type="PROSITE" id="PS51257">
    <property type="entry name" value="PROKAR_LIPOPROTEIN"/>
    <property type="match status" value="1"/>
</dbReference>
<name>A0A2A3ZH35_BREAU</name>
<comment type="caution">
    <text evidence="3">The sequence shown here is derived from an EMBL/GenBank/DDBJ whole genome shotgun (WGS) entry which is preliminary data.</text>
</comment>
<sequence>MRTPLFLPLLVSLTLLAGCQGGSGSGSADSGADETGSASADKSTGSSKGGSSKDGSSEDDDGLIRDAHRLKSDEECGSDATCSRSVLGQLIDELKLKCEEPTLGDSWTYVYLENTSRPSTETAECREPLVMLEAPIDDSGTAVDWSIDEETGGDFYHPDFDSLVNGASGTVTMVTGEHDGHPWRAVGEHRLVEKLAKLPGTESLPIGEP</sequence>
<gene>
    <name evidence="3" type="ORF">CIK62_07675</name>
</gene>
<dbReference type="EMBL" id="NRGO01000007">
    <property type="protein sequence ID" value="PCC50771.1"/>
    <property type="molecule type" value="Genomic_DNA"/>
</dbReference>
<dbReference type="RefSeq" id="WP_096160346.1">
    <property type="nucleotide sequence ID" value="NZ_JABUXX010000004.1"/>
</dbReference>
<evidence type="ECO:0000256" key="2">
    <source>
        <dbReference type="SAM" id="SignalP"/>
    </source>
</evidence>
<protein>
    <recommendedName>
        <fullName evidence="5">Lipoprotein</fullName>
    </recommendedName>
</protein>
<evidence type="ECO:0008006" key="5">
    <source>
        <dbReference type="Google" id="ProtNLM"/>
    </source>
</evidence>
<accession>A0A2A3ZH35</accession>
<dbReference type="Proteomes" id="UP000217720">
    <property type="component" value="Unassembled WGS sequence"/>
</dbReference>